<evidence type="ECO:0000259" key="2">
    <source>
        <dbReference type="Pfam" id="PF20171"/>
    </source>
</evidence>
<dbReference type="InterPro" id="IPR046801">
    <property type="entry name" value="OpcA_G6PD_N"/>
</dbReference>
<evidence type="ECO:0000313" key="4">
    <source>
        <dbReference type="Proteomes" id="UP001589783"/>
    </source>
</evidence>
<dbReference type="RefSeq" id="WP_382364070.1">
    <property type="nucleotide sequence ID" value="NZ_JBHLWV010000020.1"/>
</dbReference>
<sequence length="304" mass="32478">MIVELPDTTTLDISKKLVRMRNAGGEVTVGRVLTLIIDTDAGEEAEAAVAASNQASREHPCRVIVVSRGDRSQPTRLDAEIRVGGDAGASEVVVLDMHGELADHPHAVVTPFLLPDTPVVTWWPGRAPARPATDPLGRLASRRITDARSAPDPAAALAARQIGYSAGDTDLAWSATTPWRAMLASALDRPPHAPVLSGYVSGPEQSPGLDLIAGWLTHALGVPVTRATGEWVARLHRTDGPVELMVDDYGGVLRFPGRPDGRLPFKRRTTAECLAEELRRLDADIVYRHALEGISGISDKGLMG</sequence>
<evidence type="ECO:0000313" key="3">
    <source>
        <dbReference type="EMBL" id="MFC0315408.1"/>
    </source>
</evidence>
<dbReference type="PANTHER" id="PTHR38658:SF1">
    <property type="entry name" value="OXPP CYCLE PROTEIN OPCA-RELATED"/>
    <property type="match status" value="1"/>
</dbReference>
<dbReference type="InterPro" id="IPR046802">
    <property type="entry name" value="OpcA_G6PD_C"/>
</dbReference>
<accession>A0ABV6H942</accession>
<keyword evidence="4" id="KW-1185">Reference proteome</keyword>
<name>A0ABV6H942_9ACTN</name>
<dbReference type="InterPro" id="IPR004555">
    <property type="entry name" value="G6PDH_assembly_OpcA"/>
</dbReference>
<comment type="caution">
    <text evidence="3">The sequence shown here is derived from an EMBL/GenBank/DDBJ whole genome shotgun (WGS) entry which is preliminary data.</text>
</comment>
<organism evidence="3 4">
    <name type="scientific">Gordonia phosphorivorans</name>
    <dbReference type="NCBI Taxonomy" id="1056982"/>
    <lineage>
        <taxon>Bacteria</taxon>
        <taxon>Bacillati</taxon>
        <taxon>Actinomycetota</taxon>
        <taxon>Actinomycetes</taxon>
        <taxon>Mycobacteriales</taxon>
        <taxon>Gordoniaceae</taxon>
        <taxon>Gordonia</taxon>
    </lineage>
</organism>
<feature type="domain" description="Glucose-6-phosphate dehydrogenase assembly protein OpcA N-terminal" evidence="1">
    <location>
        <begin position="53"/>
        <end position="161"/>
    </location>
</feature>
<proteinExistence type="predicted"/>
<dbReference type="Pfam" id="PF10128">
    <property type="entry name" value="OpcA_G6PD_assem"/>
    <property type="match status" value="1"/>
</dbReference>
<reference evidence="3 4" key="1">
    <citation type="submission" date="2024-09" db="EMBL/GenBank/DDBJ databases">
        <authorList>
            <person name="Sun Q."/>
            <person name="Mori K."/>
        </authorList>
    </citation>
    <scope>NUCLEOTIDE SEQUENCE [LARGE SCALE GENOMIC DNA]</scope>
    <source>
        <strain evidence="3 4">CCM 7957</strain>
    </source>
</reference>
<protein>
    <submittedName>
        <fullName evidence="3">Glucose-6-phosphate dehydrogenase assembly protein OpcA</fullName>
    </submittedName>
</protein>
<evidence type="ECO:0000259" key="1">
    <source>
        <dbReference type="Pfam" id="PF10128"/>
    </source>
</evidence>
<dbReference type="EMBL" id="JBHLWV010000020">
    <property type="protein sequence ID" value="MFC0315408.1"/>
    <property type="molecule type" value="Genomic_DNA"/>
</dbReference>
<gene>
    <name evidence="3" type="ORF">ACFFJD_11170</name>
</gene>
<dbReference type="Proteomes" id="UP001589783">
    <property type="component" value="Unassembled WGS sequence"/>
</dbReference>
<feature type="domain" description="Glucose-6-phosphate dehydrogenase assembly protein OpcA C-terminal" evidence="2">
    <location>
        <begin position="167"/>
        <end position="291"/>
    </location>
</feature>
<dbReference type="Pfam" id="PF20171">
    <property type="entry name" value="OpcA_G6PD_C"/>
    <property type="match status" value="1"/>
</dbReference>
<dbReference type="PANTHER" id="PTHR38658">
    <property type="entry name" value="OXPP CYCLE PROTEIN OPCA-RELATED"/>
    <property type="match status" value="1"/>
</dbReference>